<feature type="non-terminal residue" evidence="1">
    <location>
        <position position="91"/>
    </location>
</feature>
<name>A0A1R1X8E3_9FUNG</name>
<comment type="caution">
    <text evidence="1">The sequence shown here is derived from an EMBL/GenBank/DDBJ whole genome shotgun (WGS) entry which is preliminary data.</text>
</comment>
<accession>A0A1R1X8E3</accession>
<evidence type="ECO:0000313" key="2">
    <source>
        <dbReference type="Proteomes" id="UP000187429"/>
    </source>
</evidence>
<dbReference type="Proteomes" id="UP000187429">
    <property type="component" value="Unassembled WGS sequence"/>
</dbReference>
<keyword evidence="2" id="KW-1185">Reference proteome</keyword>
<dbReference type="EMBL" id="LSSM01006379">
    <property type="protein sequence ID" value="OMJ10879.1"/>
    <property type="molecule type" value="Genomic_DNA"/>
</dbReference>
<protein>
    <submittedName>
        <fullName evidence="1">Uncharacterized protein</fullName>
    </submittedName>
</protein>
<dbReference type="AlphaFoldDB" id="A0A1R1X8E3"/>
<evidence type="ECO:0000313" key="1">
    <source>
        <dbReference type="EMBL" id="OMJ10879.1"/>
    </source>
</evidence>
<gene>
    <name evidence="1" type="ORF">AYI69_g10062</name>
</gene>
<organism evidence="1 2">
    <name type="scientific">Smittium culicis</name>
    <dbReference type="NCBI Taxonomy" id="133412"/>
    <lineage>
        <taxon>Eukaryota</taxon>
        <taxon>Fungi</taxon>
        <taxon>Fungi incertae sedis</taxon>
        <taxon>Zoopagomycota</taxon>
        <taxon>Kickxellomycotina</taxon>
        <taxon>Harpellomycetes</taxon>
        <taxon>Harpellales</taxon>
        <taxon>Legeriomycetaceae</taxon>
        <taxon>Smittium</taxon>
    </lineage>
</organism>
<reference evidence="2" key="1">
    <citation type="submission" date="2017-01" db="EMBL/GenBank/DDBJ databases">
        <authorList>
            <person name="Wang Y."/>
            <person name="White M."/>
            <person name="Kvist S."/>
            <person name="Moncalvo J.-M."/>
        </authorList>
    </citation>
    <scope>NUCLEOTIDE SEQUENCE [LARGE SCALE GENOMIC DNA]</scope>
    <source>
        <strain evidence="2">ID-206-W2</strain>
    </source>
</reference>
<dbReference type="OrthoDB" id="5663343at2759"/>
<sequence length="91" mass="10102">MNVLVPVGTQANQLLMAQITIPMPNVTRIIGQSDYVPNLYTDRNITNLGWTPDIMKGIVSGNFSSSIYCINCEEKNRAALNVKQLTKNGWC</sequence>
<proteinExistence type="predicted"/>